<dbReference type="HOGENOM" id="CLU_2790692_0_0_6"/>
<evidence type="ECO:0000256" key="1">
    <source>
        <dbReference type="SAM" id="MobiDB-lite"/>
    </source>
</evidence>
<proteinExistence type="predicted"/>
<reference evidence="2 3" key="1">
    <citation type="journal article" date="2006" name="Genome Biol.">
        <title>Genomic analysis reveals that Pseudomonas aeruginosa virulence is combinatorial.</title>
        <authorList>
            <person name="Lee D.G."/>
            <person name="Urbach J.M."/>
            <person name="Wu G."/>
            <person name="Liberati N.T."/>
            <person name="Feinbaum R.L."/>
            <person name="Miyata S."/>
            <person name="Diggins L.T."/>
            <person name="He J."/>
            <person name="Saucier M."/>
            <person name="Deziel E."/>
            <person name="Friedman L."/>
            <person name="Li L."/>
            <person name="Grills G."/>
            <person name="Montgomery K."/>
            <person name="Kucherlapati R."/>
            <person name="Rahme L.G."/>
            <person name="Ausubel F.M."/>
        </authorList>
    </citation>
    <scope>NUCLEOTIDE SEQUENCE [LARGE SCALE GENOMIC DNA]</scope>
    <source>
        <strain evidence="2 3">UCBPP-PA14</strain>
    </source>
</reference>
<dbReference type="KEGG" id="pau:PA14_10400"/>
<dbReference type="AlphaFoldDB" id="A0A0H2ZEW1"/>
<feature type="region of interest" description="Disordered" evidence="1">
    <location>
        <begin position="29"/>
        <end position="68"/>
    </location>
</feature>
<feature type="compositionally biased region" description="Basic residues" evidence="1">
    <location>
        <begin position="29"/>
        <end position="46"/>
    </location>
</feature>
<evidence type="ECO:0000313" key="3">
    <source>
        <dbReference type="Proteomes" id="UP000000653"/>
    </source>
</evidence>
<name>A0A0H2ZEW1_PSEAB</name>
<protein>
    <submittedName>
        <fullName evidence="2">Uncharacterized protein</fullName>
    </submittedName>
</protein>
<evidence type="ECO:0000313" key="2">
    <source>
        <dbReference type="EMBL" id="ABJ13410.1"/>
    </source>
</evidence>
<gene>
    <name evidence="2" type="ordered locus">PA14_10400</name>
</gene>
<dbReference type="Proteomes" id="UP000000653">
    <property type="component" value="Chromosome"/>
</dbReference>
<organism evidence="2 3">
    <name type="scientific">Pseudomonas aeruginosa (strain UCBPP-PA14)</name>
    <dbReference type="NCBI Taxonomy" id="208963"/>
    <lineage>
        <taxon>Bacteria</taxon>
        <taxon>Pseudomonadati</taxon>
        <taxon>Pseudomonadota</taxon>
        <taxon>Gammaproteobacteria</taxon>
        <taxon>Pseudomonadales</taxon>
        <taxon>Pseudomonadaceae</taxon>
        <taxon>Pseudomonas</taxon>
    </lineage>
</organism>
<sequence>MAHHLVKIANRFPAPTNINGSAISRCLSRHSKKHRPIPLTKYRRHLPNMDIPSSPYQLPRLTLSPADQ</sequence>
<accession>A0A0H2ZEW1</accession>
<dbReference type="EMBL" id="CP000438">
    <property type="protein sequence ID" value="ABJ13410.1"/>
    <property type="molecule type" value="Genomic_DNA"/>
</dbReference>